<dbReference type="Gene3D" id="3.40.640.10">
    <property type="entry name" value="Type I PLP-dependent aspartate aminotransferase-like (Major domain)"/>
    <property type="match status" value="1"/>
</dbReference>
<keyword evidence="4 6" id="KW-0560">Oxidoreductase</keyword>
<evidence type="ECO:0000256" key="6">
    <source>
        <dbReference type="HAMAP-Rule" id="MF_00713"/>
    </source>
</evidence>
<accession>A0A4R8MEK6</accession>
<dbReference type="InterPro" id="IPR023012">
    <property type="entry name" value="GcvPB"/>
</dbReference>
<dbReference type="NCBIfam" id="NF003346">
    <property type="entry name" value="PRK04366.1"/>
    <property type="match status" value="1"/>
</dbReference>
<dbReference type="SUPFAM" id="SSF53383">
    <property type="entry name" value="PLP-dependent transferases"/>
    <property type="match status" value="1"/>
</dbReference>
<evidence type="ECO:0000256" key="2">
    <source>
        <dbReference type="ARBA" id="ARBA00003788"/>
    </source>
</evidence>
<evidence type="ECO:0000256" key="1">
    <source>
        <dbReference type="ARBA" id="ARBA00001933"/>
    </source>
</evidence>
<dbReference type="Gene3D" id="6.20.440.10">
    <property type="match status" value="1"/>
</dbReference>
<organism evidence="9 10">
    <name type="scientific">Aminivibrio pyruvatiphilus</name>
    <dbReference type="NCBI Taxonomy" id="1005740"/>
    <lineage>
        <taxon>Bacteria</taxon>
        <taxon>Thermotogati</taxon>
        <taxon>Synergistota</taxon>
        <taxon>Synergistia</taxon>
        <taxon>Synergistales</taxon>
        <taxon>Aminobacteriaceae</taxon>
        <taxon>Aminivibrio</taxon>
    </lineage>
</organism>
<name>A0A4R8MEK6_9BACT</name>
<feature type="domain" description="Glycine cleavage system P-protein N-terminal" evidence="7">
    <location>
        <begin position="49"/>
        <end position="302"/>
    </location>
</feature>
<dbReference type="GO" id="GO:0005829">
    <property type="term" value="C:cytosol"/>
    <property type="evidence" value="ECO:0007669"/>
    <property type="project" value="TreeGrafter"/>
</dbReference>
<dbReference type="EMBL" id="SORI01000003">
    <property type="protein sequence ID" value="TDY62807.1"/>
    <property type="molecule type" value="Genomic_DNA"/>
</dbReference>
<dbReference type="FunFam" id="3.90.1150.10:FF:000014">
    <property type="entry name" value="Probable glycine dehydrogenase (decarboxylating) subunit 2"/>
    <property type="match status" value="1"/>
</dbReference>
<dbReference type="Pfam" id="PF21478">
    <property type="entry name" value="GcvP2_C"/>
    <property type="match status" value="1"/>
</dbReference>
<dbReference type="InterPro" id="IPR049315">
    <property type="entry name" value="GDC-P_N"/>
</dbReference>
<comment type="subunit">
    <text evidence="6">The glycine cleavage system is composed of four proteins: P, T, L and H. In this organism, the P 'protein' is a heterodimer of two subunits.</text>
</comment>
<comment type="function">
    <text evidence="2 6">The glycine cleavage system catalyzes the degradation of glycine. The P protein binds the alpha-amino group of glycine through its pyridoxal phosphate cofactor; CO(2) is released and the remaining methylamine moiety is then transferred to the lipoamide cofactor of the H protein.</text>
</comment>
<dbReference type="RefSeq" id="WP_133956360.1">
    <property type="nucleotide sequence ID" value="NZ_SORI01000003.1"/>
</dbReference>
<gene>
    <name evidence="6" type="primary">gcvPB</name>
    <name evidence="9" type="ORF">C8D99_10327</name>
</gene>
<dbReference type="InterPro" id="IPR020581">
    <property type="entry name" value="GDC_P"/>
</dbReference>
<comment type="similarity">
    <text evidence="6">Belongs to the GcvP family. C-terminal subunit subfamily.</text>
</comment>
<sequence>MARTMETLFESSRPGRKGYALPELDVPVVDCGSVLEGFCREKAPRLPEMAEVDVVRHFTRLSKLNYSVDEGFYPLGSCTMKYNPKINEAAARMPGFARIHPLQPEETVQGALRLMYDLSAMLAEITGMDAVTLQPAAGAHGEQTGLMMIKAWHESRGDTKRTKVIVPDSAHGTNPASATVTGFGTVEVASDADGMVDLESLKSLMDDSVAALMLTNPNTLGIFEKHILELTETVHRAGGLVYYDGANANAIMGKTRPGDMGFDVLHLNLHKTFSTPHGGGGPGSGAVGVKAELEPFLPAPVVVLRDGRYALAGESERPRTIGRVRSFFGNFGVLVRAYTYIRTLGPEGIREVSEMAVLNANYLAKKLSGIYPLAHTGHCMHEFVLNGGPLKHETGVSSMDVAKALIDAGYHPPTVYFPLIVPEALMVEPTETESRETLDRFAETMEAIAAKARAEGPEAFHDLPVTTPVSRPDETTAARNPILRWQFEE</sequence>
<protein>
    <recommendedName>
        <fullName evidence="6">Probable glycine dehydrogenase (decarboxylating) subunit 2</fullName>
        <ecNumber evidence="6">1.4.4.2</ecNumber>
    </recommendedName>
    <alternativeName>
        <fullName evidence="6">Glycine cleavage system P-protein subunit 2</fullName>
    </alternativeName>
    <alternativeName>
        <fullName evidence="6">Glycine decarboxylase subunit 2</fullName>
    </alternativeName>
    <alternativeName>
        <fullName evidence="6">Glycine dehydrogenase (aminomethyl-transferring) subunit 2</fullName>
    </alternativeName>
</protein>
<dbReference type="FunFam" id="3.40.640.10:FF:000034">
    <property type="entry name" value="Probable glycine dehydrogenase (decarboxylating) subunit 2"/>
    <property type="match status" value="1"/>
</dbReference>
<evidence type="ECO:0000256" key="3">
    <source>
        <dbReference type="ARBA" id="ARBA00022898"/>
    </source>
</evidence>
<dbReference type="GO" id="GO:0016594">
    <property type="term" value="F:glycine binding"/>
    <property type="evidence" value="ECO:0007669"/>
    <property type="project" value="TreeGrafter"/>
</dbReference>
<dbReference type="GO" id="GO:0019464">
    <property type="term" value="P:glycine decarboxylation via glycine cleavage system"/>
    <property type="evidence" value="ECO:0007669"/>
    <property type="project" value="UniProtKB-UniRule"/>
</dbReference>
<comment type="caution">
    <text evidence="9">The sequence shown here is derived from an EMBL/GenBank/DDBJ whole genome shotgun (WGS) entry which is preliminary data.</text>
</comment>
<evidence type="ECO:0000313" key="10">
    <source>
        <dbReference type="Proteomes" id="UP000295066"/>
    </source>
</evidence>
<keyword evidence="3 6" id="KW-0663">Pyridoxal phosphate</keyword>
<feature type="modified residue" description="N6-(pyridoxal phosphate)lysine" evidence="6">
    <location>
        <position position="271"/>
    </location>
</feature>
<evidence type="ECO:0000256" key="5">
    <source>
        <dbReference type="ARBA" id="ARBA00049026"/>
    </source>
</evidence>
<dbReference type="InterPro" id="IPR015422">
    <property type="entry name" value="PyrdxlP-dep_Trfase_small"/>
</dbReference>
<dbReference type="CDD" id="cd00613">
    <property type="entry name" value="GDC-P"/>
    <property type="match status" value="1"/>
</dbReference>
<dbReference type="InterPro" id="IPR049316">
    <property type="entry name" value="GDC-P_C"/>
</dbReference>
<dbReference type="EC" id="1.4.4.2" evidence="6"/>
<dbReference type="Pfam" id="PF02347">
    <property type="entry name" value="GDC-P"/>
    <property type="match status" value="1"/>
</dbReference>
<proteinExistence type="inferred from homology"/>
<dbReference type="Gene3D" id="3.90.1150.10">
    <property type="entry name" value="Aspartate Aminotransferase, domain 1"/>
    <property type="match status" value="1"/>
</dbReference>
<dbReference type="InterPro" id="IPR015421">
    <property type="entry name" value="PyrdxlP-dep_Trfase_major"/>
</dbReference>
<evidence type="ECO:0000259" key="7">
    <source>
        <dbReference type="Pfam" id="PF02347"/>
    </source>
</evidence>
<reference evidence="9 10" key="1">
    <citation type="submission" date="2019-03" db="EMBL/GenBank/DDBJ databases">
        <title>Genomic Encyclopedia of Type Strains, Phase IV (KMG-IV): sequencing the most valuable type-strain genomes for metagenomic binning, comparative biology and taxonomic classification.</title>
        <authorList>
            <person name="Goeker M."/>
        </authorList>
    </citation>
    <scope>NUCLEOTIDE SEQUENCE [LARGE SCALE GENOMIC DNA]</scope>
    <source>
        <strain evidence="9 10">DSM 25964</strain>
    </source>
</reference>
<comment type="cofactor">
    <cofactor evidence="1 6">
        <name>pyridoxal 5'-phosphate</name>
        <dbReference type="ChEBI" id="CHEBI:597326"/>
    </cofactor>
</comment>
<dbReference type="AlphaFoldDB" id="A0A4R8MEK6"/>
<evidence type="ECO:0000313" key="9">
    <source>
        <dbReference type="EMBL" id="TDY62807.1"/>
    </source>
</evidence>
<dbReference type="GO" id="GO:0030170">
    <property type="term" value="F:pyridoxal phosphate binding"/>
    <property type="evidence" value="ECO:0007669"/>
    <property type="project" value="TreeGrafter"/>
</dbReference>
<dbReference type="PANTHER" id="PTHR11773:SF1">
    <property type="entry name" value="GLYCINE DEHYDROGENASE (DECARBOXYLATING), MITOCHONDRIAL"/>
    <property type="match status" value="1"/>
</dbReference>
<evidence type="ECO:0000259" key="8">
    <source>
        <dbReference type="Pfam" id="PF21478"/>
    </source>
</evidence>
<dbReference type="GO" id="GO:0005960">
    <property type="term" value="C:glycine cleavage complex"/>
    <property type="evidence" value="ECO:0007669"/>
    <property type="project" value="TreeGrafter"/>
</dbReference>
<dbReference type="GO" id="GO:0004375">
    <property type="term" value="F:glycine dehydrogenase (decarboxylating) activity"/>
    <property type="evidence" value="ECO:0007669"/>
    <property type="project" value="UniProtKB-EC"/>
</dbReference>
<dbReference type="PANTHER" id="PTHR11773">
    <property type="entry name" value="GLYCINE DEHYDROGENASE, DECARBOXYLATING"/>
    <property type="match status" value="1"/>
</dbReference>
<dbReference type="OrthoDB" id="9801272at2"/>
<dbReference type="Proteomes" id="UP000295066">
    <property type="component" value="Unassembled WGS sequence"/>
</dbReference>
<feature type="domain" description="Glycine dehydrogenase C-terminal" evidence="8">
    <location>
        <begin position="353"/>
        <end position="452"/>
    </location>
</feature>
<evidence type="ECO:0000256" key="4">
    <source>
        <dbReference type="ARBA" id="ARBA00023002"/>
    </source>
</evidence>
<keyword evidence="10" id="KW-1185">Reference proteome</keyword>
<dbReference type="InterPro" id="IPR015424">
    <property type="entry name" value="PyrdxlP-dep_Trfase"/>
</dbReference>
<comment type="catalytic activity">
    <reaction evidence="5 6">
        <text>N(6)-[(R)-lipoyl]-L-lysyl-[glycine-cleavage complex H protein] + glycine + H(+) = N(6)-[(R)-S(8)-aminomethyldihydrolipoyl]-L-lysyl-[glycine-cleavage complex H protein] + CO2</text>
        <dbReference type="Rhea" id="RHEA:24304"/>
        <dbReference type="Rhea" id="RHEA-COMP:10494"/>
        <dbReference type="Rhea" id="RHEA-COMP:10495"/>
        <dbReference type="ChEBI" id="CHEBI:15378"/>
        <dbReference type="ChEBI" id="CHEBI:16526"/>
        <dbReference type="ChEBI" id="CHEBI:57305"/>
        <dbReference type="ChEBI" id="CHEBI:83099"/>
        <dbReference type="ChEBI" id="CHEBI:83143"/>
        <dbReference type="EC" id="1.4.4.2"/>
    </reaction>
</comment>
<dbReference type="HAMAP" id="MF_00713">
    <property type="entry name" value="GcvPB"/>
    <property type="match status" value="1"/>
</dbReference>